<protein>
    <submittedName>
        <fullName evidence="4">CHAT domain-containing protein</fullName>
    </submittedName>
</protein>
<keyword evidence="2" id="KW-1133">Transmembrane helix</keyword>
<feature type="repeat" description="TPR" evidence="1">
    <location>
        <begin position="256"/>
        <end position="289"/>
    </location>
</feature>
<keyword evidence="2" id="KW-0472">Membrane</keyword>
<keyword evidence="1" id="KW-0802">TPR repeat</keyword>
<keyword evidence="5" id="KW-1185">Reference proteome</keyword>
<evidence type="ECO:0000313" key="4">
    <source>
        <dbReference type="EMBL" id="MDI3319167.1"/>
    </source>
</evidence>
<dbReference type="Pfam" id="PF13181">
    <property type="entry name" value="TPR_8"/>
    <property type="match status" value="1"/>
</dbReference>
<accession>A0ABT6R9D0</accession>
<dbReference type="Pfam" id="PF13424">
    <property type="entry name" value="TPR_12"/>
    <property type="match status" value="1"/>
</dbReference>
<feature type="domain" description="CHAT" evidence="3">
    <location>
        <begin position="657"/>
        <end position="906"/>
    </location>
</feature>
<dbReference type="Pfam" id="PF12770">
    <property type="entry name" value="CHAT"/>
    <property type="match status" value="1"/>
</dbReference>
<feature type="repeat" description="TPR" evidence="1">
    <location>
        <begin position="345"/>
        <end position="378"/>
    </location>
</feature>
<evidence type="ECO:0000256" key="2">
    <source>
        <dbReference type="SAM" id="Phobius"/>
    </source>
</evidence>
<name>A0ABT6R9D0_9BACT</name>
<dbReference type="RefSeq" id="WP_282333282.1">
    <property type="nucleotide sequence ID" value="NZ_JASBRG010000003.1"/>
</dbReference>
<reference evidence="4 5" key="1">
    <citation type="submission" date="2023-05" db="EMBL/GenBank/DDBJ databases">
        <title>Genome sequence of Pinibacter sp. MAH-24.</title>
        <authorList>
            <person name="Huq M.A."/>
        </authorList>
    </citation>
    <scope>NUCLEOTIDE SEQUENCE [LARGE SCALE GENOMIC DNA]</scope>
    <source>
        <strain evidence="4 5">MAH-24</strain>
    </source>
</reference>
<dbReference type="SUPFAM" id="SSF48452">
    <property type="entry name" value="TPR-like"/>
    <property type="match status" value="2"/>
</dbReference>
<dbReference type="EMBL" id="JASBRG010000003">
    <property type="protein sequence ID" value="MDI3319167.1"/>
    <property type="molecule type" value="Genomic_DNA"/>
</dbReference>
<sequence>MKQRYCLFSILYVANAQRIIARIRFFVCIFLLLTISSSLSAQCPDKDVLFKRVLYVRDSVKGYSEGCMKELLQYKTSINKCVYKEDTTHANLLLTLGLMYSRRGDFLNAVSSTKQSIAIGRLPKNKSAFANEMLVLDYIYLIRYYDSLHLPIEMKYATDSCLSIVAKEEVQTPYVFRVLFNAADHAFDIGDYHGCLNYVRYGEVIQKSYNSPYLASFLPVWKGLSLMNLGRYDEAENILLQFVEMHSTKESQALLPYVWGNLGQLYARRGDVKQSLYYFNKALDEARKSKYEDVKYASALDNIAFEVYYNKTREYDKALALYQQSINTFKNIKKIDEQTRVFEIFNILGNVANIYVKKGDFGNAMKTFQRAFDLLEPGGSEKMLLQMPLANVQVKYLTGFVIDMGDAWLAKYKATGAMPDLEKAISVYHTTDRFFDRLKIEQSDVQSKLFWRESSHRLYEHAIEACNLSHNAEAAFYFFEKSRANLLNDQIKELDAIGKKDVVKFMQLKRNIVMLERILKDISADSAQYRDYQNQLFDNKKMLEKMQDNIREHNKNYSQSLVDSVFITLKDVQGRFLENDQSLLEVFSGDSAVYVLHVSKTEKNLYKIDKKQYDKLTLCFLQYCDDADKLNRFFGAFEKCANDLYKLIAGTSKFKSRLIVSPGDNFFPFEALITSYSGSSVKYMIEDHAISYTYSAKFLMNNKVKDNAVGNTAQFMGMAPVTYPAGMHLPPLQKSDASLDNISDYFSSPAVYVTNKASRQQFLDDFSQYQIIQLYTHAADSSAIGEPVIYFADSALYLSDIIAGNTMNTNFIVLSACQTGTGRLYRGEGVFSFNRAFAAVGIPSSLTNLWSVNNESTYQLTELMYKYLAQGFPKDVALQKAKLEFMKKASKERTLPYYWAAPVLVGTVDPVVAGGGSYWKYLLGGTLLIIAIGGGMYMRKRKARR</sequence>
<dbReference type="Gene3D" id="1.25.40.10">
    <property type="entry name" value="Tetratricopeptide repeat domain"/>
    <property type="match status" value="1"/>
</dbReference>
<evidence type="ECO:0000256" key="1">
    <source>
        <dbReference type="PROSITE-ProRule" id="PRU00339"/>
    </source>
</evidence>
<evidence type="ECO:0000259" key="3">
    <source>
        <dbReference type="Pfam" id="PF12770"/>
    </source>
</evidence>
<dbReference type="PROSITE" id="PS50005">
    <property type="entry name" value="TPR"/>
    <property type="match status" value="2"/>
</dbReference>
<dbReference type="InterPro" id="IPR011990">
    <property type="entry name" value="TPR-like_helical_dom_sf"/>
</dbReference>
<evidence type="ECO:0000313" key="5">
    <source>
        <dbReference type="Proteomes" id="UP001226434"/>
    </source>
</evidence>
<keyword evidence="2" id="KW-0812">Transmembrane</keyword>
<organism evidence="4 5">
    <name type="scientific">Pinibacter soli</name>
    <dbReference type="NCBI Taxonomy" id="3044211"/>
    <lineage>
        <taxon>Bacteria</taxon>
        <taxon>Pseudomonadati</taxon>
        <taxon>Bacteroidota</taxon>
        <taxon>Chitinophagia</taxon>
        <taxon>Chitinophagales</taxon>
        <taxon>Chitinophagaceae</taxon>
        <taxon>Pinibacter</taxon>
    </lineage>
</organism>
<comment type="caution">
    <text evidence="4">The sequence shown here is derived from an EMBL/GenBank/DDBJ whole genome shotgun (WGS) entry which is preliminary data.</text>
</comment>
<dbReference type="PANTHER" id="PTHR10098:SF108">
    <property type="entry name" value="TETRATRICOPEPTIDE REPEAT PROTEIN 28"/>
    <property type="match status" value="1"/>
</dbReference>
<dbReference type="InterPro" id="IPR024983">
    <property type="entry name" value="CHAT_dom"/>
</dbReference>
<dbReference type="Proteomes" id="UP001226434">
    <property type="component" value="Unassembled WGS sequence"/>
</dbReference>
<feature type="transmembrane region" description="Helical" evidence="2">
    <location>
        <begin position="918"/>
        <end position="938"/>
    </location>
</feature>
<dbReference type="InterPro" id="IPR019734">
    <property type="entry name" value="TPR_rpt"/>
</dbReference>
<proteinExistence type="predicted"/>
<gene>
    <name evidence="4" type="ORF">QJ048_05250</name>
</gene>
<dbReference type="SMART" id="SM00028">
    <property type="entry name" value="TPR"/>
    <property type="match status" value="4"/>
</dbReference>
<dbReference type="PANTHER" id="PTHR10098">
    <property type="entry name" value="RAPSYN-RELATED"/>
    <property type="match status" value="1"/>
</dbReference>